<keyword evidence="6 14" id="KW-0812">Transmembrane</keyword>
<evidence type="ECO:0000256" key="1">
    <source>
        <dbReference type="ARBA" id="ARBA00004571"/>
    </source>
</evidence>
<evidence type="ECO:0000259" key="17">
    <source>
        <dbReference type="Pfam" id="PF07715"/>
    </source>
</evidence>
<keyword evidence="7" id="KW-0732">Signal</keyword>
<evidence type="ECO:0000256" key="2">
    <source>
        <dbReference type="ARBA" id="ARBA00009810"/>
    </source>
</evidence>
<dbReference type="Gene3D" id="2.40.170.20">
    <property type="entry name" value="TonB-dependent receptor, beta-barrel domain"/>
    <property type="match status" value="1"/>
</dbReference>
<dbReference type="Gene3D" id="2.170.130.10">
    <property type="entry name" value="TonB-dependent receptor, plug domain"/>
    <property type="match status" value="1"/>
</dbReference>
<evidence type="ECO:0000259" key="16">
    <source>
        <dbReference type="Pfam" id="PF00593"/>
    </source>
</evidence>
<dbReference type="InterPro" id="IPR000531">
    <property type="entry name" value="Beta-barrel_TonB"/>
</dbReference>
<keyword evidence="5" id="KW-0410">Iron transport</keyword>
<evidence type="ECO:0000256" key="3">
    <source>
        <dbReference type="ARBA" id="ARBA00022448"/>
    </source>
</evidence>
<keyword evidence="4 14" id="KW-1134">Transmembrane beta strand</keyword>
<dbReference type="Pfam" id="PF07715">
    <property type="entry name" value="Plug"/>
    <property type="match status" value="1"/>
</dbReference>
<dbReference type="InterPro" id="IPR010105">
    <property type="entry name" value="TonB_sidphr_rcpt"/>
</dbReference>
<dbReference type="FunFam" id="2.170.130.10:FF:000010">
    <property type="entry name" value="Ferripyoverdine receptor"/>
    <property type="match status" value="1"/>
</dbReference>
<proteinExistence type="inferred from homology"/>
<protein>
    <submittedName>
        <fullName evidence="18">TonB-dependent siderophore receptor</fullName>
    </submittedName>
</protein>
<dbReference type="GO" id="GO:0038023">
    <property type="term" value="F:signaling receptor activity"/>
    <property type="evidence" value="ECO:0007669"/>
    <property type="project" value="InterPro"/>
</dbReference>
<dbReference type="EMBL" id="JAAHBT010000024">
    <property type="protein sequence ID" value="NES08892.1"/>
    <property type="molecule type" value="Genomic_DNA"/>
</dbReference>
<comment type="similarity">
    <text evidence="2 14 15">Belongs to the TonB-dependent receptor family.</text>
</comment>
<dbReference type="Pfam" id="PF00593">
    <property type="entry name" value="TonB_dep_Rec_b-barrel"/>
    <property type="match status" value="1"/>
</dbReference>
<dbReference type="PROSITE" id="PS52016">
    <property type="entry name" value="TONB_DEPENDENT_REC_3"/>
    <property type="match status" value="1"/>
</dbReference>
<evidence type="ECO:0000256" key="7">
    <source>
        <dbReference type="ARBA" id="ARBA00022729"/>
    </source>
</evidence>
<feature type="domain" description="TonB-dependent receptor plug" evidence="17">
    <location>
        <begin position="74"/>
        <end position="172"/>
    </location>
</feature>
<evidence type="ECO:0000256" key="5">
    <source>
        <dbReference type="ARBA" id="ARBA00022496"/>
    </source>
</evidence>
<evidence type="ECO:0000256" key="11">
    <source>
        <dbReference type="ARBA" id="ARBA00023136"/>
    </source>
</evidence>
<dbReference type="PANTHER" id="PTHR32552:SF74">
    <property type="entry name" value="HYDROXAMATE SIDEROPHORE RECEPTOR FHUE"/>
    <property type="match status" value="1"/>
</dbReference>
<evidence type="ECO:0000256" key="13">
    <source>
        <dbReference type="ARBA" id="ARBA00023237"/>
    </source>
</evidence>
<sequence>MPDACRQIILASTSMAFKQLPGPAPLGWSLLLISVFSTAAEQPLALPETTVVGQREPGYKAETVTGFNKTPLSPREVPQSVSVVTRQQMDDQGMVSVPDAMQQVTGVTLIANDTLSYQYLSRGYALGVMYDGVPSFNGMTPSNQFDLPLYERIEVLRGPSGLLQGAGEPGGVVNLVKKRPLDHFAANWALSAGSWDTYRREGDITGPLNDSGSVRGRLVLSSEDRQYFYDRTRSDKWLGMAALAFDLDPQTTLDVSYSTQEQQVQAPWSGLPAYDVVDAKGHYQLLDVSRSTFHAPDWGRLSYDTHEWSASLEHRFDNEWVLKGAFNRREQYQHYQYAYASSGLAPLTDTLRYSSMRGAYNYTREGMDVFLSGPFALLGRTHNLLLGANAEVYNSRGRSGRGVGGSTTFDGLDDLPEPAIAYTSGSESETEQYGLYSRLNISLADPLTLVLGARTTTFSSRTRAVAPSKATDWRQGAEADQQISPYAGLLYELNPNITLYTSYTDIFVPQTQLKADGSVLKPREGRQYEVGSKTEWLEGRLGLSLAWFNLRDENRAYADPAYPNDNFYLNAGEVESEGWELEVSGKPAAGLDLTAGYTRLETRYLQARQNQGRTYSIQTPKDQLKLWSNYRFDEQSALAGFSVGLGLLANGATQSSRGWRDELVNSGYAVVNGRIGYQLDKQHSVDLHINNLLDRTYYASVGTPNIYNFYGEPRSVTLTLRGAY</sequence>
<keyword evidence="11 14" id="KW-0472">Membrane</keyword>
<name>A0A6I5RLF6_9PSED</name>
<evidence type="ECO:0000313" key="18">
    <source>
        <dbReference type="EMBL" id="NES08892.1"/>
    </source>
</evidence>
<comment type="subcellular location">
    <subcellularLocation>
        <location evidence="1 14">Cell outer membrane</location>
        <topology evidence="1 14">Multi-pass membrane protein</topology>
    </subcellularLocation>
</comment>
<keyword evidence="3 14" id="KW-0813">Transport</keyword>
<dbReference type="GO" id="GO:0009279">
    <property type="term" value="C:cell outer membrane"/>
    <property type="evidence" value="ECO:0007669"/>
    <property type="project" value="UniProtKB-SubCell"/>
</dbReference>
<keyword evidence="12 18" id="KW-0675">Receptor</keyword>
<evidence type="ECO:0000256" key="4">
    <source>
        <dbReference type="ARBA" id="ARBA00022452"/>
    </source>
</evidence>
<gene>
    <name evidence="18" type="ORF">G3O07_02805</name>
</gene>
<comment type="caution">
    <text evidence="18">The sequence shown here is derived from an EMBL/GenBank/DDBJ whole genome shotgun (WGS) entry which is preliminary data.</text>
</comment>
<dbReference type="PANTHER" id="PTHR32552">
    <property type="entry name" value="FERRICHROME IRON RECEPTOR-RELATED"/>
    <property type="match status" value="1"/>
</dbReference>
<dbReference type="InterPro" id="IPR036942">
    <property type="entry name" value="Beta-barrel_TonB_sf"/>
</dbReference>
<dbReference type="CDD" id="cd01347">
    <property type="entry name" value="ligand_gated_channel"/>
    <property type="match status" value="1"/>
</dbReference>
<accession>A0A6I5RLF6</accession>
<evidence type="ECO:0000256" key="12">
    <source>
        <dbReference type="ARBA" id="ARBA00023170"/>
    </source>
</evidence>
<keyword evidence="8" id="KW-0408">Iron</keyword>
<evidence type="ECO:0000313" key="19">
    <source>
        <dbReference type="Proteomes" id="UP000471751"/>
    </source>
</evidence>
<dbReference type="GO" id="GO:0015344">
    <property type="term" value="F:siderophore uptake transmembrane transporter activity"/>
    <property type="evidence" value="ECO:0007669"/>
    <property type="project" value="TreeGrafter"/>
</dbReference>
<dbReference type="Proteomes" id="UP000471751">
    <property type="component" value="Unassembled WGS sequence"/>
</dbReference>
<dbReference type="InterPro" id="IPR039426">
    <property type="entry name" value="TonB-dep_rcpt-like"/>
</dbReference>
<dbReference type="AlphaFoldDB" id="A0A6I5RLF6"/>
<evidence type="ECO:0000256" key="8">
    <source>
        <dbReference type="ARBA" id="ARBA00023004"/>
    </source>
</evidence>
<dbReference type="NCBIfam" id="TIGR01783">
    <property type="entry name" value="TonB-siderophor"/>
    <property type="match status" value="1"/>
</dbReference>
<keyword evidence="13 14" id="KW-0998">Cell outer membrane</keyword>
<evidence type="ECO:0000256" key="15">
    <source>
        <dbReference type="RuleBase" id="RU003357"/>
    </source>
</evidence>
<feature type="domain" description="TonB-dependent receptor-like beta-barrel" evidence="16">
    <location>
        <begin position="293"/>
        <end position="692"/>
    </location>
</feature>
<dbReference type="InterPro" id="IPR012910">
    <property type="entry name" value="Plug_dom"/>
</dbReference>
<reference evidence="18 19" key="1">
    <citation type="submission" date="2020-02" db="EMBL/GenBank/DDBJ databases">
        <title>Broccoli isolated Pseudomonas sp.</title>
        <authorList>
            <person name="Fujikawa T."/>
            <person name="Sawada H."/>
        </authorList>
    </citation>
    <scope>NUCLEOTIDE SEQUENCE [LARGE SCALE GENOMIC DNA]</scope>
    <source>
        <strain evidence="18 19">JCM 32154</strain>
    </source>
</reference>
<evidence type="ECO:0000256" key="9">
    <source>
        <dbReference type="ARBA" id="ARBA00023065"/>
    </source>
</evidence>
<keyword evidence="9" id="KW-0406">Ion transport</keyword>
<evidence type="ECO:0000256" key="6">
    <source>
        <dbReference type="ARBA" id="ARBA00022692"/>
    </source>
</evidence>
<dbReference type="GO" id="GO:0015891">
    <property type="term" value="P:siderophore transport"/>
    <property type="evidence" value="ECO:0007669"/>
    <property type="project" value="InterPro"/>
</dbReference>
<keyword evidence="19" id="KW-1185">Reference proteome</keyword>
<organism evidence="18 19">
    <name type="scientific">Pseudomonas laurentiana</name>
    <dbReference type="NCBI Taxonomy" id="2364649"/>
    <lineage>
        <taxon>Bacteria</taxon>
        <taxon>Pseudomonadati</taxon>
        <taxon>Pseudomonadota</taxon>
        <taxon>Gammaproteobacteria</taxon>
        <taxon>Pseudomonadales</taxon>
        <taxon>Pseudomonadaceae</taxon>
        <taxon>Pseudomonas</taxon>
    </lineage>
</organism>
<evidence type="ECO:0000256" key="14">
    <source>
        <dbReference type="PROSITE-ProRule" id="PRU01360"/>
    </source>
</evidence>
<keyword evidence="10 15" id="KW-0798">TonB box</keyword>
<dbReference type="InterPro" id="IPR037066">
    <property type="entry name" value="Plug_dom_sf"/>
</dbReference>
<evidence type="ECO:0000256" key="10">
    <source>
        <dbReference type="ARBA" id="ARBA00023077"/>
    </source>
</evidence>
<dbReference type="SUPFAM" id="SSF56935">
    <property type="entry name" value="Porins"/>
    <property type="match status" value="1"/>
</dbReference>